<dbReference type="GO" id="GO:0006950">
    <property type="term" value="P:response to stress"/>
    <property type="evidence" value="ECO:0007669"/>
    <property type="project" value="TreeGrafter"/>
</dbReference>
<dbReference type="Pfam" id="PF12802">
    <property type="entry name" value="MarR_2"/>
    <property type="match status" value="1"/>
</dbReference>
<sequence>MPLPTDARPPRAPAPPAPAQPSLPLTASRPSLLVEGSDTEFRGLVHDMLAFASGIVEVRNRLGGLIGLSGTQYTILASISRLSRETAELGVNQLAEHLHLSGAFVTIEVNKLVAAGLVAKTTNPDDRRRVVLVPTPQAERLLAELVLVQCPANDALFEPLSAKEFKSLRAIIAKLSRTGDPTLRIIEALAPDGTLDSAKRMAAAPRPPDGRSRAGG</sequence>
<dbReference type="Proteomes" id="UP000269692">
    <property type="component" value="Unassembled WGS sequence"/>
</dbReference>
<dbReference type="PANTHER" id="PTHR33164">
    <property type="entry name" value="TRANSCRIPTIONAL REGULATOR, MARR FAMILY"/>
    <property type="match status" value="1"/>
</dbReference>
<evidence type="ECO:0000313" key="3">
    <source>
        <dbReference type="EMBL" id="RLP74464.1"/>
    </source>
</evidence>
<evidence type="ECO:0000313" key="4">
    <source>
        <dbReference type="Proteomes" id="UP000269692"/>
    </source>
</evidence>
<organism evidence="3 4">
    <name type="scientific">Xanthobacter tagetidis</name>
    <dbReference type="NCBI Taxonomy" id="60216"/>
    <lineage>
        <taxon>Bacteria</taxon>
        <taxon>Pseudomonadati</taxon>
        <taxon>Pseudomonadota</taxon>
        <taxon>Alphaproteobacteria</taxon>
        <taxon>Hyphomicrobiales</taxon>
        <taxon>Xanthobacteraceae</taxon>
        <taxon>Xanthobacter</taxon>
    </lineage>
</organism>
<proteinExistence type="predicted"/>
<dbReference type="SUPFAM" id="SSF46785">
    <property type="entry name" value="Winged helix' DNA-binding domain"/>
    <property type="match status" value="1"/>
</dbReference>
<dbReference type="InterPro" id="IPR036388">
    <property type="entry name" value="WH-like_DNA-bd_sf"/>
</dbReference>
<dbReference type="InterPro" id="IPR039422">
    <property type="entry name" value="MarR/SlyA-like"/>
</dbReference>
<dbReference type="PROSITE" id="PS50995">
    <property type="entry name" value="HTH_MARR_2"/>
    <property type="match status" value="1"/>
</dbReference>
<dbReference type="EMBL" id="RCTF01000019">
    <property type="protein sequence ID" value="RLP74464.1"/>
    <property type="molecule type" value="Genomic_DNA"/>
</dbReference>
<feature type="compositionally biased region" description="Pro residues" evidence="1">
    <location>
        <begin position="10"/>
        <end position="21"/>
    </location>
</feature>
<dbReference type="PANTHER" id="PTHR33164:SF43">
    <property type="entry name" value="HTH-TYPE TRANSCRIPTIONAL REPRESSOR YETL"/>
    <property type="match status" value="1"/>
</dbReference>
<dbReference type="AlphaFoldDB" id="A0A3L7A303"/>
<feature type="region of interest" description="Disordered" evidence="1">
    <location>
        <begin position="196"/>
        <end position="216"/>
    </location>
</feature>
<protein>
    <submittedName>
        <fullName evidence="3">MarR family transcriptional regulator</fullName>
    </submittedName>
</protein>
<feature type="region of interest" description="Disordered" evidence="1">
    <location>
        <begin position="1"/>
        <end position="26"/>
    </location>
</feature>
<reference evidence="3 4" key="1">
    <citation type="submission" date="2018-10" db="EMBL/GenBank/DDBJ databases">
        <title>Xanthobacter tagetidis genome sequencing and assembly.</title>
        <authorList>
            <person name="Maclea K.S."/>
            <person name="Goen A.E."/>
            <person name="Fatima S.A."/>
        </authorList>
    </citation>
    <scope>NUCLEOTIDE SEQUENCE [LARGE SCALE GENOMIC DNA]</scope>
    <source>
        <strain evidence="3 4">ATCC 700314</strain>
    </source>
</reference>
<comment type="caution">
    <text evidence="3">The sequence shown here is derived from an EMBL/GenBank/DDBJ whole genome shotgun (WGS) entry which is preliminary data.</text>
</comment>
<evidence type="ECO:0000256" key="1">
    <source>
        <dbReference type="SAM" id="MobiDB-lite"/>
    </source>
</evidence>
<name>A0A3L7A303_9HYPH</name>
<accession>A0A3L7A303</accession>
<keyword evidence="4" id="KW-1185">Reference proteome</keyword>
<evidence type="ECO:0000259" key="2">
    <source>
        <dbReference type="PROSITE" id="PS50995"/>
    </source>
</evidence>
<dbReference type="InterPro" id="IPR000835">
    <property type="entry name" value="HTH_MarR-typ"/>
</dbReference>
<dbReference type="InterPro" id="IPR036390">
    <property type="entry name" value="WH_DNA-bd_sf"/>
</dbReference>
<dbReference type="GO" id="GO:0003700">
    <property type="term" value="F:DNA-binding transcription factor activity"/>
    <property type="evidence" value="ECO:0007669"/>
    <property type="project" value="InterPro"/>
</dbReference>
<dbReference type="Gene3D" id="1.10.10.10">
    <property type="entry name" value="Winged helix-like DNA-binding domain superfamily/Winged helix DNA-binding domain"/>
    <property type="match status" value="1"/>
</dbReference>
<dbReference type="SMART" id="SM00347">
    <property type="entry name" value="HTH_MARR"/>
    <property type="match status" value="1"/>
</dbReference>
<gene>
    <name evidence="3" type="ORF">D9R14_18810</name>
</gene>
<dbReference type="OrthoDB" id="8255121at2"/>
<feature type="domain" description="HTH marR-type" evidence="2">
    <location>
        <begin position="41"/>
        <end position="177"/>
    </location>
</feature>